<dbReference type="FunFam" id="3.10.20.370:FF:000001">
    <property type="entry name" value="Retrovirus-related Pol polyprotein from transposon 17.6-like protein"/>
    <property type="match status" value="1"/>
</dbReference>
<dbReference type="OrthoDB" id="1424467at2759"/>
<dbReference type="GO" id="GO:0015074">
    <property type="term" value="P:DNA integration"/>
    <property type="evidence" value="ECO:0007669"/>
    <property type="project" value="InterPro"/>
</dbReference>
<keyword evidence="6" id="KW-0695">RNA-directed DNA polymerase</keyword>
<evidence type="ECO:0000313" key="9">
    <source>
        <dbReference type="EMBL" id="GAU10313.1"/>
    </source>
</evidence>
<name>A0A1B5Z879_TRISU</name>
<dbReference type="PANTHER" id="PTHR37984">
    <property type="entry name" value="PROTEIN CBG26694"/>
    <property type="match status" value="1"/>
</dbReference>
<comment type="caution">
    <text evidence="9">The sequence shown here is derived from an EMBL/GenBank/DDBJ whole genome shotgun (WGS) entry which is preliminary data.</text>
</comment>
<keyword evidence="1" id="KW-0808">Transferase</keyword>
<gene>
    <name evidence="9" type="ORF">TSUD_417510</name>
</gene>
<dbReference type="InterPro" id="IPR050951">
    <property type="entry name" value="Retrovirus_Pol_polyprotein"/>
</dbReference>
<dbReference type="EMBL" id="BCLP01041716">
    <property type="protein sequence ID" value="GAU10313.1"/>
    <property type="molecule type" value="Genomic_DNA"/>
</dbReference>
<dbReference type="SUPFAM" id="SSF50630">
    <property type="entry name" value="Acid proteases"/>
    <property type="match status" value="1"/>
</dbReference>
<evidence type="ECO:0000256" key="2">
    <source>
        <dbReference type="ARBA" id="ARBA00022695"/>
    </source>
</evidence>
<dbReference type="InterPro" id="IPR012337">
    <property type="entry name" value="RNaseH-like_sf"/>
</dbReference>
<dbReference type="InterPro" id="IPR036397">
    <property type="entry name" value="RNaseH_sf"/>
</dbReference>
<dbReference type="InterPro" id="IPR043502">
    <property type="entry name" value="DNA/RNA_pol_sf"/>
</dbReference>
<evidence type="ECO:0000256" key="6">
    <source>
        <dbReference type="ARBA" id="ARBA00022918"/>
    </source>
</evidence>
<feature type="region of interest" description="Disordered" evidence="7">
    <location>
        <begin position="18"/>
        <end position="42"/>
    </location>
</feature>
<keyword evidence="10" id="KW-1185">Reference proteome</keyword>
<feature type="compositionally biased region" description="Low complexity" evidence="7">
    <location>
        <begin position="389"/>
        <end position="409"/>
    </location>
</feature>
<dbReference type="Gene3D" id="3.10.10.10">
    <property type="entry name" value="HIV Type 1 Reverse Transcriptase, subunit A, domain 1"/>
    <property type="match status" value="1"/>
</dbReference>
<dbReference type="InterPro" id="IPR005162">
    <property type="entry name" value="Retrotrans_gag_dom"/>
</dbReference>
<keyword evidence="2" id="KW-0548">Nucleotidyltransferase</keyword>
<keyword evidence="3" id="KW-0540">Nuclease</keyword>
<dbReference type="CDD" id="cd01647">
    <property type="entry name" value="RT_LTR"/>
    <property type="match status" value="1"/>
</dbReference>
<dbReference type="InterPro" id="IPR001584">
    <property type="entry name" value="Integrase_cat-core"/>
</dbReference>
<dbReference type="SUPFAM" id="SSF56672">
    <property type="entry name" value="DNA/RNA polymerases"/>
    <property type="match status" value="1"/>
</dbReference>
<dbReference type="PANTHER" id="PTHR37984:SF5">
    <property type="entry name" value="PROTEIN NYNRIN-LIKE"/>
    <property type="match status" value="1"/>
</dbReference>
<feature type="non-terminal residue" evidence="9">
    <location>
        <position position="1"/>
    </location>
</feature>
<evidence type="ECO:0000256" key="3">
    <source>
        <dbReference type="ARBA" id="ARBA00022722"/>
    </source>
</evidence>
<dbReference type="GO" id="GO:0016787">
    <property type="term" value="F:hydrolase activity"/>
    <property type="evidence" value="ECO:0007669"/>
    <property type="project" value="UniProtKB-KW"/>
</dbReference>
<feature type="region of interest" description="Disordered" evidence="7">
    <location>
        <begin position="366"/>
        <end position="413"/>
    </location>
</feature>
<dbReference type="Gene3D" id="3.10.20.370">
    <property type="match status" value="1"/>
</dbReference>
<organism evidence="9 10">
    <name type="scientific">Trifolium subterraneum</name>
    <name type="common">Subterranean clover</name>
    <dbReference type="NCBI Taxonomy" id="3900"/>
    <lineage>
        <taxon>Eukaryota</taxon>
        <taxon>Viridiplantae</taxon>
        <taxon>Streptophyta</taxon>
        <taxon>Embryophyta</taxon>
        <taxon>Tracheophyta</taxon>
        <taxon>Spermatophyta</taxon>
        <taxon>Magnoliopsida</taxon>
        <taxon>eudicotyledons</taxon>
        <taxon>Gunneridae</taxon>
        <taxon>Pentapetalae</taxon>
        <taxon>rosids</taxon>
        <taxon>fabids</taxon>
        <taxon>Fabales</taxon>
        <taxon>Fabaceae</taxon>
        <taxon>Papilionoideae</taxon>
        <taxon>50 kb inversion clade</taxon>
        <taxon>NPAAA clade</taxon>
        <taxon>Hologalegina</taxon>
        <taxon>IRL clade</taxon>
        <taxon>Trifolieae</taxon>
        <taxon>Trifolium</taxon>
    </lineage>
</organism>
<keyword evidence="4" id="KW-0255">Endonuclease</keyword>
<proteinExistence type="predicted"/>
<evidence type="ECO:0000259" key="8">
    <source>
        <dbReference type="PROSITE" id="PS50994"/>
    </source>
</evidence>
<sequence length="1620" mass="185322">TPAELLFDAEIEKTARANRKEARLRKLREKEESSEVNSDTDEQVHKKVNEMVEDTPQVEKLLGDYGGCGRNRNRLAIANQPVTVNKFEINPAVLRELKDNQFGGRHNEDANKHLKNFMVLCETMKVEGHNDNQKRLRLFPFTLRDDAKEWFDYLPADSITTWDDMEAIFLDEFFPIPLFLRRRQEISNFNQKEGESLRDAYKRFKKSLSACPEHDFDSTTQMQFFCNGLRLSTRQVLDTAAGGSLNFKTATDMKKIIETVAANEQMELYDRSSGTKAGLIDLNRLEHHMAQSTLTNKQIKEAVEAEVTKRMAALNLRQPPVAQVNQMNVVGCDWCGGPHFTMHCNVPMDAAQMEAVNFLGSRQQNNPYSNTYNPGWRNHPNFSWKDPQGDSQRQQQGGYQSGASNQAAAPPKKADWQIAIEAMATNISSFTDETRAAQKNTTASIKNLEVQVGQIAQQLSQRDLGSLPSSTVLNPRDHGNVNAVVTRIQKMNESQSSKLQKGESESSPTLVEVELEVRSTNKEDDVEALKKQEEPIVKNKESLPKPEIKLPFPQRLKKEKDEKNFGKFLEVFKKLQINIPFAEALEQMPTYAKFMKDIISRKRTIGDEKVRLTEQCSAILQRKIPQKLKDPGSVTIPCTIGDRTFKKALIDLGASVSLMPLSIYKNLGIGKISNTMMTLEFADHSIKHPYGIVEDVLMKVDKLIFPVDFVVLEMPEDDDIPLILGRPYLRMGRCLIDLEDGSLTLKVYDEVVKLNVLEAMKHPKEKEECYRVDILNSVIEEQIKNQVPSLPLERVLSLSSEIVEENGDPKEREALAMLEAILPIDHRTPTRREDLKPNEEGAIEKSKKAPVVELKQLPSHLKYAFLGEKDEYPAIISANLSSLEEEKLLRILRQYKGAIGWSIEDLKGISPTFCMHKILMEDNHKPVVQPQRRLNPAMKEVIRKEVVKLLEAGLIYPISDSSWVSPVQVVPKKGGTTVVMNEKNELIPTRTVTGWRVCIDYRRLNTATRKDHFPLPFIDQMLERLADHDYYCFLDGYSGYNQIAVAPKDQEKTAFTCSYGIFAYRRMPFGLCNAPATFQRLVTAPVVTAPDWSLPFEIMCDASDIAVGSVLGQRKDKLLHVIYYASHVLNPAQLNYATTEKELLAVVYAFDKFRSYLLGSKVIVYTDHAALRNLIRDKKGSENTVADHLSRLEKVEETEDKRPIQDLFADEHILAVTSAPWFADFANYMVGRTIPYDFTSQQRKKFLHDCKFYVWDEPFLYKRGVAGLLRRTAAKVLQSGLFWPTLFKDAFTYVKRCDRCQRTRNISKRNEMPQNPVLEVEIFDVWGIDFMGPFPSSYSKIYILVAVNYVSKWVEAIATQTNDAQVVVSFLKKNIFSCFGIPRALISDEGTHFLNRKMEALLRKYNVHHRISTPYHPQTSGQVEVSNRQIKQILEKTMNASRKDWSVKLDDALWAYRTAFKTPIGMSPFQIVYGKACHLPLELEHKALWATKFLNFDLYKAGESRILQLHELDEFRNYAYENAKIFKEKTKKWHDKKIQNREFQEGQLVLLFNSRLKLFPGKLKSRWSGPFKVTKVFPYGAIEVKDPDSERTFKVNGQRLKPYYGGEFKRPTESIPLKST</sequence>
<dbReference type="GO" id="GO:0003676">
    <property type="term" value="F:nucleic acid binding"/>
    <property type="evidence" value="ECO:0007669"/>
    <property type="project" value="InterPro"/>
</dbReference>
<dbReference type="Proteomes" id="UP000242715">
    <property type="component" value="Unassembled WGS sequence"/>
</dbReference>
<evidence type="ECO:0000256" key="5">
    <source>
        <dbReference type="ARBA" id="ARBA00022801"/>
    </source>
</evidence>
<feature type="domain" description="Integrase catalytic" evidence="8">
    <location>
        <begin position="1312"/>
        <end position="1476"/>
    </location>
</feature>
<dbReference type="Pfam" id="PF00665">
    <property type="entry name" value="rve"/>
    <property type="match status" value="1"/>
</dbReference>
<protein>
    <recommendedName>
        <fullName evidence="8">Integrase catalytic domain-containing protein</fullName>
    </recommendedName>
</protein>
<dbReference type="InterPro" id="IPR021109">
    <property type="entry name" value="Peptidase_aspartic_dom_sf"/>
</dbReference>
<dbReference type="SUPFAM" id="SSF53098">
    <property type="entry name" value="Ribonuclease H-like"/>
    <property type="match status" value="1"/>
</dbReference>
<evidence type="ECO:0000256" key="7">
    <source>
        <dbReference type="SAM" id="MobiDB-lite"/>
    </source>
</evidence>
<evidence type="ECO:0000256" key="1">
    <source>
        <dbReference type="ARBA" id="ARBA00022679"/>
    </source>
</evidence>
<keyword evidence="5" id="KW-0378">Hydrolase</keyword>
<evidence type="ECO:0000256" key="4">
    <source>
        <dbReference type="ARBA" id="ARBA00022759"/>
    </source>
</evidence>
<reference evidence="10" key="1">
    <citation type="journal article" date="2017" name="Front. Plant Sci.">
        <title>Climate Clever Clovers: New Paradigm to Reduce the Environmental Footprint of Ruminants by Breeding Low Methanogenic Forages Utilizing Haplotype Variation.</title>
        <authorList>
            <person name="Kaur P."/>
            <person name="Appels R."/>
            <person name="Bayer P.E."/>
            <person name="Keeble-Gagnere G."/>
            <person name="Wang J."/>
            <person name="Hirakawa H."/>
            <person name="Shirasawa K."/>
            <person name="Vercoe P."/>
            <person name="Stefanova K."/>
            <person name="Durmic Z."/>
            <person name="Nichols P."/>
            <person name="Revell C."/>
            <person name="Isobe S.N."/>
            <person name="Edwards D."/>
            <person name="Erskine W."/>
        </authorList>
    </citation>
    <scope>NUCLEOTIDE SEQUENCE [LARGE SCALE GENOMIC DNA]</scope>
    <source>
        <strain evidence="10">cv. Daliak</strain>
    </source>
</reference>
<dbReference type="Gene3D" id="2.40.70.10">
    <property type="entry name" value="Acid Proteases"/>
    <property type="match status" value="1"/>
</dbReference>
<dbReference type="CDD" id="cd09274">
    <property type="entry name" value="RNase_HI_RT_Ty3"/>
    <property type="match status" value="1"/>
</dbReference>
<accession>A0A1B5Z879</accession>
<dbReference type="GO" id="GO:0003964">
    <property type="term" value="F:RNA-directed DNA polymerase activity"/>
    <property type="evidence" value="ECO:0007669"/>
    <property type="project" value="UniProtKB-KW"/>
</dbReference>
<dbReference type="InterPro" id="IPR000477">
    <property type="entry name" value="RT_dom"/>
</dbReference>
<dbReference type="Pfam" id="PF17917">
    <property type="entry name" value="RT_RNaseH"/>
    <property type="match status" value="1"/>
</dbReference>
<dbReference type="InterPro" id="IPR041373">
    <property type="entry name" value="RT_RNaseH"/>
</dbReference>
<dbReference type="GO" id="GO:0004519">
    <property type="term" value="F:endonuclease activity"/>
    <property type="evidence" value="ECO:0007669"/>
    <property type="project" value="UniProtKB-KW"/>
</dbReference>
<dbReference type="Pfam" id="PF00078">
    <property type="entry name" value="RVT_1"/>
    <property type="match status" value="1"/>
</dbReference>
<dbReference type="PROSITE" id="PS50994">
    <property type="entry name" value="INTEGRASE"/>
    <property type="match status" value="1"/>
</dbReference>
<evidence type="ECO:0000313" key="10">
    <source>
        <dbReference type="Proteomes" id="UP000242715"/>
    </source>
</evidence>
<dbReference type="Gene3D" id="3.30.420.10">
    <property type="entry name" value="Ribonuclease H-like superfamily/Ribonuclease H"/>
    <property type="match status" value="1"/>
</dbReference>
<dbReference type="Pfam" id="PF03732">
    <property type="entry name" value="Retrotrans_gag"/>
    <property type="match status" value="1"/>
</dbReference>
<dbReference type="CDD" id="cd00303">
    <property type="entry name" value="retropepsin_like"/>
    <property type="match status" value="1"/>
</dbReference>